<sequence length="65" mass="7444">MNRERSATLIAAFIPLVMILATPAINRIEPYVLGMPFMIFWHFLWLLVGPLVLTVAYLIRTGKWG</sequence>
<feature type="transmembrane region" description="Helical" evidence="1">
    <location>
        <begin position="37"/>
        <end position="59"/>
    </location>
</feature>
<reference evidence="3" key="1">
    <citation type="journal article" date="2015" name="MBio">
        <title>Genome-Resolved Metagenomic Analysis Reveals Roles for Candidate Phyla and Other Microbial Community Members in Biogeochemical Transformations in Oil Reservoirs.</title>
        <authorList>
            <person name="Hu P."/>
            <person name="Tom L."/>
            <person name="Singh A."/>
            <person name="Thomas B.C."/>
            <person name="Baker B.J."/>
            <person name="Piceno Y.M."/>
            <person name="Andersen G.L."/>
            <person name="Banfield J.F."/>
        </authorList>
    </citation>
    <scope>NUCLEOTIDE SEQUENCE [LARGE SCALE GENOMIC DNA]</scope>
</reference>
<evidence type="ECO:0000313" key="2">
    <source>
        <dbReference type="EMBL" id="KUK16728.1"/>
    </source>
</evidence>
<dbReference type="Proteomes" id="UP000053911">
    <property type="component" value="Unassembled WGS sequence"/>
</dbReference>
<evidence type="ECO:0008006" key="4">
    <source>
        <dbReference type="Google" id="ProtNLM"/>
    </source>
</evidence>
<accession>A0A101EJW9</accession>
<name>A0A101EJW9_9EURY</name>
<dbReference type="EMBL" id="LGFD01000072">
    <property type="protein sequence ID" value="KUK16728.1"/>
    <property type="molecule type" value="Genomic_DNA"/>
</dbReference>
<keyword evidence="1" id="KW-0472">Membrane</keyword>
<evidence type="ECO:0000256" key="1">
    <source>
        <dbReference type="SAM" id="Phobius"/>
    </source>
</evidence>
<dbReference type="Pfam" id="PF11755">
    <property type="entry name" value="DUF3311"/>
    <property type="match status" value="1"/>
</dbReference>
<feature type="transmembrane region" description="Helical" evidence="1">
    <location>
        <begin position="7"/>
        <end position="25"/>
    </location>
</feature>
<proteinExistence type="predicted"/>
<dbReference type="AlphaFoldDB" id="A0A101EJW9"/>
<organism evidence="2 3">
    <name type="scientific">Thermococcus sibiricus</name>
    <dbReference type="NCBI Taxonomy" id="172049"/>
    <lineage>
        <taxon>Archaea</taxon>
        <taxon>Methanobacteriati</taxon>
        <taxon>Methanobacteriota</taxon>
        <taxon>Thermococci</taxon>
        <taxon>Thermococcales</taxon>
        <taxon>Thermococcaceae</taxon>
        <taxon>Thermococcus</taxon>
    </lineage>
</organism>
<keyword evidence="1" id="KW-1133">Transmembrane helix</keyword>
<dbReference type="PATRIC" id="fig|172049.5.peg.219"/>
<evidence type="ECO:0000313" key="3">
    <source>
        <dbReference type="Proteomes" id="UP000053911"/>
    </source>
</evidence>
<protein>
    <recommendedName>
        <fullName evidence="4">DUF3311 domain-containing protein</fullName>
    </recommendedName>
</protein>
<keyword evidence="1" id="KW-0812">Transmembrane</keyword>
<dbReference type="RefSeq" id="WP_283217974.1">
    <property type="nucleotide sequence ID" value="NZ_LGFD01000072.1"/>
</dbReference>
<gene>
    <name evidence="2" type="ORF">XD54_1982</name>
</gene>
<dbReference type="InterPro" id="IPR021741">
    <property type="entry name" value="DUF3311"/>
</dbReference>
<comment type="caution">
    <text evidence="2">The sequence shown here is derived from an EMBL/GenBank/DDBJ whole genome shotgun (WGS) entry which is preliminary data.</text>
</comment>